<dbReference type="InterPro" id="IPR058533">
    <property type="entry name" value="Cation_efflux_TM"/>
</dbReference>
<dbReference type="PANTHER" id="PTHR11562:SF17">
    <property type="entry name" value="RE54080P-RELATED"/>
    <property type="match status" value="1"/>
</dbReference>
<feature type="transmembrane region" description="Helical" evidence="8">
    <location>
        <begin position="161"/>
        <end position="179"/>
    </location>
</feature>
<reference evidence="11" key="1">
    <citation type="submission" date="2018-06" db="EMBL/GenBank/DDBJ databases">
        <authorList>
            <person name="Zhirakovskaya E."/>
        </authorList>
    </citation>
    <scope>NUCLEOTIDE SEQUENCE</scope>
</reference>
<dbReference type="InterPro" id="IPR027470">
    <property type="entry name" value="Cation_efflux_CTD"/>
</dbReference>
<feature type="transmembrane region" description="Helical" evidence="8">
    <location>
        <begin position="185"/>
        <end position="202"/>
    </location>
</feature>
<dbReference type="GO" id="GO:0005886">
    <property type="term" value="C:plasma membrane"/>
    <property type="evidence" value="ECO:0007669"/>
    <property type="project" value="TreeGrafter"/>
</dbReference>
<evidence type="ECO:0000259" key="10">
    <source>
        <dbReference type="Pfam" id="PF16916"/>
    </source>
</evidence>
<feature type="domain" description="Cation efflux protein cytoplasmic" evidence="10">
    <location>
        <begin position="214"/>
        <end position="286"/>
    </location>
</feature>
<evidence type="ECO:0000256" key="1">
    <source>
        <dbReference type="ARBA" id="ARBA00004141"/>
    </source>
</evidence>
<dbReference type="SUPFAM" id="SSF161111">
    <property type="entry name" value="Cation efflux protein transmembrane domain-like"/>
    <property type="match status" value="1"/>
</dbReference>
<feature type="transmembrane region" description="Helical" evidence="8">
    <location>
        <begin position="117"/>
        <end position="141"/>
    </location>
</feature>
<dbReference type="NCBIfam" id="TIGR01297">
    <property type="entry name" value="CDF"/>
    <property type="match status" value="1"/>
</dbReference>
<keyword evidence="6" id="KW-0406">Ion transport</keyword>
<organism evidence="11">
    <name type="scientific">hydrothermal vent metagenome</name>
    <dbReference type="NCBI Taxonomy" id="652676"/>
    <lineage>
        <taxon>unclassified sequences</taxon>
        <taxon>metagenomes</taxon>
        <taxon>ecological metagenomes</taxon>
    </lineage>
</organism>
<dbReference type="Pfam" id="PF16916">
    <property type="entry name" value="ZT_dimer"/>
    <property type="match status" value="1"/>
</dbReference>
<dbReference type="Pfam" id="PF01545">
    <property type="entry name" value="Cation_efflux"/>
    <property type="match status" value="1"/>
</dbReference>
<dbReference type="AlphaFoldDB" id="A0A3B0WLK7"/>
<dbReference type="InterPro" id="IPR050681">
    <property type="entry name" value="CDF/SLC30A"/>
</dbReference>
<evidence type="ECO:0000256" key="6">
    <source>
        <dbReference type="ARBA" id="ARBA00023065"/>
    </source>
</evidence>
<keyword evidence="5 8" id="KW-1133">Transmembrane helix</keyword>
<protein>
    <submittedName>
        <fullName evidence="11">Cobalt-zinc-cadmium resistance protein CzcD</fullName>
    </submittedName>
</protein>
<dbReference type="InterPro" id="IPR027469">
    <property type="entry name" value="Cation_efflux_TMD_sf"/>
</dbReference>
<keyword evidence="7 8" id="KW-0472">Membrane</keyword>
<evidence type="ECO:0000313" key="11">
    <source>
        <dbReference type="EMBL" id="VAW45336.1"/>
    </source>
</evidence>
<evidence type="ECO:0000256" key="4">
    <source>
        <dbReference type="ARBA" id="ARBA00022692"/>
    </source>
</evidence>
<dbReference type="PANTHER" id="PTHR11562">
    <property type="entry name" value="CATION EFFLUX PROTEIN/ ZINC TRANSPORTER"/>
    <property type="match status" value="1"/>
</dbReference>
<keyword evidence="4 8" id="KW-0812">Transmembrane</keyword>
<evidence type="ECO:0000256" key="7">
    <source>
        <dbReference type="ARBA" id="ARBA00023136"/>
    </source>
</evidence>
<gene>
    <name evidence="11" type="ORF">MNBD_GAMMA04-751</name>
</gene>
<keyword evidence="3" id="KW-0813">Transport</keyword>
<dbReference type="InterPro" id="IPR036837">
    <property type="entry name" value="Cation_efflux_CTD_sf"/>
</dbReference>
<dbReference type="SUPFAM" id="SSF160240">
    <property type="entry name" value="Cation efflux protein cytoplasmic domain-like"/>
    <property type="match status" value="1"/>
</dbReference>
<proteinExistence type="inferred from homology"/>
<dbReference type="Gene3D" id="1.20.1510.10">
    <property type="entry name" value="Cation efflux protein transmembrane domain"/>
    <property type="match status" value="1"/>
</dbReference>
<accession>A0A3B0WLK7</accession>
<dbReference type="GO" id="GO:0005385">
    <property type="term" value="F:zinc ion transmembrane transporter activity"/>
    <property type="evidence" value="ECO:0007669"/>
    <property type="project" value="TreeGrafter"/>
</dbReference>
<evidence type="ECO:0000256" key="3">
    <source>
        <dbReference type="ARBA" id="ARBA00022448"/>
    </source>
</evidence>
<name>A0A3B0WLK7_9ZZZZ</name>
<feature type="domain" description="Cation efflux protein transmembrane" evidence="9">
    <location>
        <begin position="22"/>
        <end position="210"/>
    </location>
</feature>
<comment type="similarity">
    <text evidence="2">Belongs to the cation diffusion facilitator (CDF) transporter (TC 2.A.4) family. SLC30A subfamily.</text>
</comment>
<dbReference type="InterPro" id="IPR002524">
    <property type="entry name" value="Cation_efflux"/>
</dbReference>
<comment type="subcellular location">
    <subcellularLocation>
        <location evidence="1">Membrane</location>
        <topology evidence="1">Multi-pass membrane protein</topology>
    </subcellularLocation>
</comment>
<evidence type="ECO:0000256" key="2">
    <source>
        <dbReference type="ARBA" id="ARBA00008873"/>
    </source>
</evidence>
<evidence type="ECO:0000256" key="5">
    <source>
        <dbReference type="ARBA" id="ARBA00022989"/>
    </source>
</evidence>
<dbReference type="EMBL" id="UOFB01000078">
    <property type="protein sequence ID" value="VAW45336.1"/>
    <property type="molecule type" value="Genomic_DNA"/>
</dbReference>
<evidence type="ECO:0000259" key="9">
    <source>
        <dbReference type="Pfam" id="PF01545"/>
    </source>
</evidence>
<evidence type="ECO:0000256" key="8">
    <source>
        <dbReference type="SAM" id="Phobius"/>
    </source>
</evidence>
<sequence length="304" mass="34025">MAHDHNHHHNTDAMDDRKLGWAIAINMLLTLAQIIGGILSGSLALIADALHNFSDAASLWIAWIARKIGRKPPDHFKTFGYKRVEVIATLINLITLVMVGLYLIYEAIWRTFEPQIIEGWMVVIVASIALVIDIVTALLTYRMSKNSMNIRAAFLHNVSDALASLGVIIAGTLIILYDWYWTDTALTLLIAGYVLYQAASMLPKTIHILMEGTPEEIVIEEVIQVMESTGGVKNVHHVHIWQMDEHNNALEAHIVIDDFSETERVKQALKTRLTEQFGLMHSTLEFETTHCGQVCGSEKMSVTS</sequence>
<feature type="transmembrane region" description="Helical" evidence="8">
    <location>
        <begin position="21"/>
        <end position="39"/>
    </location>
</feature>
<feature type="transmembrane region" description="Helical" evidence="8">
    <location>
        <begin position="86"/>
        <end position="105"/>
    </location>
</feature>